<proteinExistence type="inferred from homology"/>
<evidence type="ECO:0000256" key="5">
    <source>
        <dbReference type="ARBA" id="ARBA00022645"/>
    </source>
</evidence>
<sequence>MYFTTSICEEMSHMEENSDGKISFDKYFRYCEIQAYLTRLSRDYEAIVKVENYGLSYEKRNLTLIKISSGGSNKRPLIFLDAGIHAREWLAPAQALYIIEQLVENPSNKGLIKNIDWIVIPVANPDGYEYTHMRDRQWRKTRSAGKYCDGVDLNRNFDFHWSDADKDECSIFYAGAEPFSEPEARALRDVILKYAHRIKLYLSLHSAAQSLLYPWGFTTDPPGNIKELHDLALNVSQTIYHFNKTEYKVGSSAEISGSVTGSSRDWVYGVANIQLAYTIELIQNYLGRLAVAHSDLVTIENYGSSYEGRNLTLIKVSTGSTKNKPIVFVDAGIHAREWITPAQALYVVNQLVENSTNINLIDKVDWIVIPLINPDGYEYTYTKDRFWRKTRSKGLICDGVDLNRNFNFHWRGKGADRDECSDAYAGPRPFSESESIALSQVLLRHADRIKLYITFHAPLQSLLYPYGYTSQLPVNNEELLDLGLKVAKSIYAVNKNKYKVGTSVQLFAYTAGSSRDWAYGVAKINLSYTVELPPYPASEYEIPPEKILSVVAEMFEAIKTFHQYVQDKFYKWFSGPQYRQTMEEILATKDDVQEIEKLVSSDDKESDY</sequence>
<dbReference type="PANTHER" id="PTHR11705:SF140">
    <property type="entry name" value="FI02848P-RELATED"/>
    <property type="match status" value="1"/>
</dbReference>
<gene>
    <name evidence="15" type="ORF">RN001_009536</name>
</gene>
<dbReference type="PANTHER" id="PTHR11705">
    <property type="entry name" value="PROTEASE FAMILY M14 CARBOXYPEPTIDASE A,B"/>
    <property type="match status" value="1"/>
</dbReference>
<evidence type="ECO:0000256" key="4">
    <source>
        <dbReference type="ARBA" id="ARBA00022525"/>
    </source>
</evidence>
<reference evidence="16" key="1">
    <citation type="submission" date="2023-01" db="EMBL/GenBank/DDBJ databases">
        <title>Key to firefly adult light organ development and bioluminescence: homeobox transcription factors regulate luciferase expression and transportation to peroxisome.</title>
        <authorList>
            <person name="Fu X."/>
        </authorList>
    </citation>
    <scope>NUCLEOTIDE SEQUENCE [LARGE SCALE GENOMIC DNA]</scope>
</reference>
<evidence type="ECO:0000256" key="8">
    <source>
        <dbReference type="ARBA" id="ARBA00022801"/>
    </source>
</evidence>
<evidence type="ECO:0000256" key="1">
    <source>
        <dbReference type="ARBA" id="ARBA00001947"/>
    </source>
</evidence>
<dbReference type="PRINTS" id="PR00765">
    <property type="entry name" value="CRBOXYPTASEA"/>
</dbReference>
<dbReference type="EMBL" id="JARPUR010000004">
    <property type="protein sequence ID" value="KAK4877030.1"/>
    <property type="molecule type" value="Genomic_DNA"/>
</dbReference>
<dbReference type="PROSITE" id="PS00132">
    <property type="entry name" value="CARBOXYPEPT_ZN_1"/>
    <property type="match status" value="2"/>
</dbReference>
<keyword evidence="4" id="KW-0964">Secreted</keyword>
<keyword evidence="7" id="KW-0479">Metal-binding</keyword>
<dbReference type="GO" id="GO:0006508">
    <property type="term" value="P:proteolysis"/>
    <property type="evidence" value="ECO:0007669"/>
    <property type="project" value="UniProtKB-KW"/>
</dbReference>
<dbReference type="Gene3D" id="3.40.630.10">
    <property type="entry name" value="Zn peptidases"/>
    <property type="match status" value="2"/>
</dbReference>
<evidence type="ECO:0000256" key="12">
    <source>
        <dbReference type="ARBA" id="ARBA00057299"/>
    </source>
</evidence>
<feature type="active site" description="Proton donor/acceptor" evidence="13">
    <location>
        <position position="531"/>
    </location>
</feature>
<keyword evidence="10" id="KW-0482">Metalloprotease</keyword>
<evidence type="ECO:0000256" key="11">
    <source>
        <dbReference type="ARBA" id="ARBA00023157"/>
    </source>
</evidence>
<dbReference type="AlphaFoldDB" id="A0AAN7NZQ7"/>
<dbReference type="GO" id="GO:0008270">
    <property type="term" value="F:zinc ion binding"/>
    <property type="evidence" value="ECO:0007669"/>
    <property type="project" value="InterPro"/>
</dbReference>
<comment type="function">
    <text evidence="12">Involved in the digestion of the blood meal.</text>
</comment>
<comment type="subcellular location">
    <subcellularLocation>
        <location evidence="2">Secreted</location>
    </subcellularLocation>
</comment>
<feature type="domain" description="Peptidase M14" evidence="14">
    <location>
        <begin position="26"/>
        <end position="279"/>
    </location>
</feature>
<keyword evidence="16" id="KW-1185">Reference proteome</keyword>
<evidence type="ECO:0000256" key="6">
    <source>
        <dbReference type="ARBA" id="ARBA00022670"/>
    </source>
</evidence>
<comment type="caution">
    <text evidence="13">Lacks conserved residue(s) required for the propagation of feature annotation.</text>
</comment>
<dbReference type="SUPFAM" id="SSF53187">
    <property type="entry name" value="Zn-dependent exopeptidases"/>
    <property type="match status" value="2"/>
</dbReference>
<dbReference type="SMART" id="SM00631">
    <property type="entry name" value="Zn_pept"/>
    <property type="match status" value="2"/>
</dbReference>
<keyword evidence="11" id="KW-1015">Disulfide bond</keyword>
<dbReference type="GO" id="GO:0004181">
    <property type="term" value="F:metallocarboxypeptidase activity"/>
    <property type="evidence" value="ECO:0007669"/>
    <property type="project" value="InterPro"/>
</dbReference>
<dbReference type="InterPro" id="IPR057246">
    <property type="entry name" value="CARBOXYPEPT_ZN_1"/>
</dbReference>
<feature type="domain" description="Peptidase M14" evidence="14">
    <location>
        <begin position="275"/>
        <end position="565"/>
    </location>
</feature>
<evidence type="ECO:0000256" key="3">
    <source>
        <dbReference type="ARBA" id="ARBA00005988"/>
    </source>
</evidence>
<evidence type="ECO:0000313" key="15">
    <source>
        <dbReference type="EMBL" id="KAK4877030.1"/>
    </source>
</evidence>
<keyword evidence="9" id="KW-0862">Zinc</keyword>
<evidence type="ECO:0000256" key="7">
    <source>
        <dbReference type="ARBA" id="ARBA00022723"/>
    </source>
</evidence>
<keyword evidence="5" id="KW-0121">Carboxypeptidase</keyword>
<evidence type="ECO:0000259" key="14">
    <source>
        <dbReference type="PROSITE" id="PS52035"/>
    </source>
</evidence>
<keyword evidence="8" id="KW-0378">Hydrolase</keyword>
<keyword evidence="6" id="KW-0645">Protease</keyword>
<dbReference type="InterPro" id="IPR000834">
    <property type="entry name" value="Peptidase_M14"/>
</dbReference>
<dbReference type="Pfam" id="PF00246">
    <property type="entry name" value="Peptidase_M14"/>
    <property type="match status" value="2"/>
</dbReference>
<comment type="cofactor">
    <cofactor evidence="1">
        <name>Zn(2+)</name>
        <dbReference type="ChEBI" id="CHEBI:29105"/>
    </cofactor>
</comment>
<comment type="caution">
    <text evidence="15">The sequence shown here is derived from an EMBL/GenBank/DDBJ whole genome shotgun (WGS) entry which is preliminary data.</text>
</comment>
<accession>A0AAN7NZQ7</accession>
<evidence type="ECO:0000256" key="10">
    <source>
        <dbReference type="ARBA" id="ARBA00023049"/>
    </source>
</evidence>
<evidence type="ECO:0000256" key="2">
    <source>
        <dbReference type="ARBA" id="ARBA00004613"/>
    </source>
</evidence>
<dbReference type="FunFam" id="3.40.630.10:FF:000040">
    <property type="entry name" value="zinc carboxypeptidase"/>
    <property type="match status" value="2"/>
</dbReference>
<comment type="similarity">
    <text evidence="3 13">Belongs to the peptidase M14 family.</text>
</comment>
<evidence type="ECO:0000256" key="13">
    <source>
        <dbReference type="PROSITE-ProRule" id="PRU01379"/>
    </source>
</evidence>
<dbReference type="CDD" id="cd03860">
    <property type="entry name" value="M14_CP_A-B_like"/>
    <property type="match status" value="1"/>
</dbReference>
<dbReference type="GO" id="GO:0005615">
    <property type="term" value="C:extracellular space"/>
    <property type="evidence" value="ECO:0007669"/>
    <property type="project" value="TreeGrafter"/>
</dbReference>
<dbReference type="Proteomes" id="UP001353858">
    <property type="component" value="Unassembled WGS sequence"/>
</dbReference>
<evidence type="ECO:0000256" key="9">
    <source>
        <dbReference type="ARBA" id="ARBA00022833"/>
    </source>
</evidence>
<dbReference type="PROSITE" id="PS52035">
    <property type="entry name" value="PEPTIDASE_M14"/>
    <property type="match status" value="2"/>
</dbReference>
<name>A0AAN7NZQ7_9COLE</name>
<protein>
    <recommendedName>
        <fullName evidence="14">Peptidase M14 domain-containing protein</fullName>
    </recommendedName>
</protein>
<organism evidence="15 16">
    <name type="scientific">Aquatica leii</name>
    <dbReference type="NCBI Taxonomy" id="1421715"/>
    <lineage>
        <taxon>Eukaryota</taxon>
        <taxon>Metazoa</taxon>
        <taxon>Ecdysozoa</taxon>
        <taxon>Arthropoda</taxon>
        <taxon>Hexapoda</taxon>
        <taxon>Insecta</taxon>
        <taxon>Pterygota</taxon>
        <taxon>Neoptera</taxon>
        <taxon>Endopterygota</taxon>
        <taxon>Coleoptera</taxon>
        <taxon>Polyphaga</taxon>
        <taxon>Elateriformia</taxon>
        <taxon>Elateroidea</taxon>
        <taxon>Lampyridae</taxon>
        <taxon>Luciolinae</taxon>
        <taxon>Aquatica</taxon>
    </lineage>
</organism>
<evidence type="ECO:0000313" key="16">
    <source>
        <dbReference type="Proteomes" id="UP001353858"/>
    </source>
</evidence>